<gene>
    <name evidence="1" type="ORF">BpHYR1_017198</name>
</gene>
<evidence type="ECO:0000313" key="1">
    <source>
        <dbReference type="EMBL" id="RMZ99785.1"/>
    </source>
</evidence>
<dbReference type="OrthoDB" id="10498937at2759"/>
<dbReference type="AlphaFoldDB" id="A0A3M7PKX9"/>
<name>A0A3M7PKX9_BRAPC</name>
<reference evidence="1 2" key="1">
    <citation type="journal article" date="2018" name="Sci. Rep.">
        <title>Genomic signatures of local adaptation to the degree of environmental predictability in rotifers.</title>
        <authorList>
            <person name="Franch-Gras L."/>
            <person name="Hahn C."/>
            <person name="Garcia-Roger E.M."/>
            <person name="Carmona M.J."/>
            <person name="Serra M."/>
            <person name="Gomez A."/>
        </authorList>
    </citation>
    <scope>NUCLEOTIDE SEQUENCE [LARGE SCALE GENOMIC DNA]</scope>
    <source>
        <strain evidence="1">HYR1</strain>
    </source>
</reference>
<organism evidence="1 2">
    <name type="scientific">Brachionus plicatilis</name>
    <name type="common">Marine rotifer</name>
    <name type="synonym">Brachionus muelleri</name>
    <dbReference type="NCBI Taxonomy" id="10195"/>
    <lineage>
        <taxon>Eukaryota</taxon>
        <taxon>Metazoa</taxon>
        <taxon>Spiralia</taxon>
        <taxon>Gnathifera</taxon>
        <taxon>Rotifera</taxon>
        <taxon>Eurotatoria</taxon>
        <taxon>Monogononta</taxon>
        <taxon>Pseudotrocha</taxon>
        <taxon>Ploima</taxon>
        <taxon>Brachionidae</taxon>
        <taxon>Brachionus</taxon>
    </lineage>
</organism>
<protein>
    <submittedName>
        <fullName evidence="1">Uncharacterized protein</fullName>
    </submittedName>
</protein>
<accession>A0A3M7PKX9</accession>
<dbReference type="Proteomes" id="UP000276133">
    <property type="component" value="Unassembled WGS sequence"/>
</dbReference>
<evidence type="ECO:0000313" key="2">
    <source>
        <dbReference type="Proteomes" id="UP000276133"/>
    </source>
</evidence>
<keyword evidence="2" id="KW-1185">Reference proteome</keyword>
<dbReference type="EMBL" id="REGN01010059">
    <property type="protein sequence ID" value="RMZ99785.1"/>
    <property type="molecule type" value="Genomic_DNA"/>
</dbReference>
<sequence>MKSSFHELLHLVDLTFQIGSLKSTCLFQYEELNRKITRLIKAQYLVADEFIKLYSISQSLQFYISDKNIGDKNVNSFINKNFDEKWGSWFTGFETISENYIMEIGEESIKIADRLEYEKSFDKLNTVQNTFDYNKFAYANIDKDLEPFG</sequence>
<comment type="caution">
    <text evidence="1">The sequence shown here is derived from an EMBL/GenBank/DDBJ whole genome shotgun (WGS) entry which is preliminary data.</text>
</comment>
<proteinExistence type="predicted"/>